<dbReference type="InterPro" id="IPR013786">
    <property type="entry name" value="AcylCoA_DH/ox_N"/>
</dbReference>
<gene>
    <name evidence="5" type="ORF">Q7A36_24070</name>
</gene>
<organism evidence="5 6">
    <name type="scientific">Paracraurococcus lichenis</name>
    <dbReference type="NCBI Taxonomy" id="3064888"/>
    <lineage>
        <taxon>Bacteria</taxon>
        <taxon>Pseudomonadati</taxon>
        <taxon>Pseudomonadota</taxon>
        <taxon>Alphaproteobacteria</taxon>
        <taxon>Acetobacterales</taxon>
        <taxon>Roseomonadaceae</taxon>
        <taxon>Paracraurococcus</taxon>
    </lineage>
</organism>
<dbReference type="PIRSF" id="PIRSF016578">
    <property type="entry name" value="HsaA"/>
    <property type="match status" value="1"/>
</dbReference>
<dbReference type="InterPro" id="IPR037069">
    <property type="entry name" value="AcylCoA_DH/ox_N_sf"/>
</dbReference>
<dbReference type="Pfam" id="PF02771">
    <property type="entry name" value="Acyl-CoA_dh_N"/>
    <property type="match status" value="1"/>
</dbReference>
<accession>A0ABT9E5K1</accession>
<dbReference type="RefSeq" id="WP_305106305.1">
    <property type="nucleotide sequence ID" value="NZ_JAUTWS010000029.1"/>
</dbReference>
<evidence type="ECO:0000259" key="4">
    <source>
        <dbReference type="Pfam" id="PF08028"/>
    </source>
</evidence>
<evidence type="ECO:0000313" key="6">
    <source>
        <dbReference type="Proteomes" id="UP001243009"/>
    </source>
</evidence>
<evidence type="ECO:0000256" key="1">
    <source>
        <dbReference type="ARBA" id="ARBA00023002"/>
    </source>
</evidence>
<dbReference type="SUPFAM" id="SSF47203">
    <property type="entry name" value="Acyl-CoA dehydrogenase C-terminal domain-like"/>
    <property type="match status" value="1"/>
</dbReference>
<evidence type="ECO:0000256" key="2">
    <source>
        <dbReference type="ARBA" id="ARBA00049661"/>
    </source>
</evidence>
<comment type="similarity">
    <text evidence="2">Belongs to the HpaH/HsaA monooxygenase family.</text>
</comment>
<protein>
    <submittedName>
        <fullName evidence="5">SfnB family sulfur acquisition oxidoreductase</fullName>
        <ecNumber evidence="5">1.-.-.-</ecNumber>
    </submittedName>
</protein>
<dbReference type="InterPro" id="IPR050741">
    <property type="entry name" value="Acyl-CoA_dehydrogenase"/>
</dbReference>
<dbReference type="InterPro" id="IPR046373">
    <property type="entry name" value="Acyl-CoA_Oxase/DH_mid-dom_sf"/>
</dbReference>
<dbReference type="InterPro" id="IPR023922">
    <property type="entry name" value="S04_starv_induced_SfnB"/>
</dbReference>
<comment type="caution">
    <text evidence="5">The sequence shown here is derived from an EMBL/GenBank/DDBJ whole genome shotgun (WGS) entry which is preliminary data.</text>
</comment>
<keyword evidence="1 5" id="KW-0560">Oxidoreductase</keyword>
<dbReference type="EC" id="1.-.-.-" evidence="5"/>
<dbReference type="Gene3D" id="1.20.140.10">
    <property type="entry name" value="Butyryl-CoA Dehydrogenase, subunit A, domain 3"/>
    <property type="match status" value="1"/>
</dbReference>
<name>A0ABT9E5K1_9PROT</name>
<dbReference type="InterPro" id="IPR013107">
    <property type="entry name" value="Acyl-CoA_DH_C"/>
</dbReference>
<dbReference type="PANTHER" id="PTHR48083">
    <property type="entry name" value="MEDIUM-CHAIN SPECIFIC ACYL-COA DEHYDROGENASE, MITOCHONDRIAL-RELATED"/>
    <property type="match status" value="1"/>
</dbReference>
<reference evidence="5 6" key="1">
    <citation type="submission" date="2023-08" db="EMBL/GenBank/DDBJ databases">
        <title>The draft genome sequence of Paracraurococcus sp. LOR1-02.</title>
        <authorList>
            <person name="Kingkaew E."/>
            <person name="Tanasupawat S."/>
        </authorList>
    </citation>
    <scope>NUCLEOTIDE SEQUENCE [LARGE SCALE GENOMIC DNA]</scope>
    <source>
        <strain evidence="5 6">LOR1-02</strain>
    </source>
</reference>
<dbReference type="Gene3D" id="2.40.110.10">
    <property type="entry name" value="Butyryl-CoA Dehydrogenase, subunit A, domain 2"/>
    <property type="match status" value="1"/>
</dbReference>
<dbReference type="NCBIfam" id="TIGR04022">
    <property type="entry name" value="sulfur_SfnB"/>
    <property type="match status" value="1"/>
</dbReference>
<feature type="domain" description="Acyl-CoA dehydrogenase/oxidase N-terminal" evidence="3">
    <location>
        <begin position="26"/>
        <end position="123"/>
    </location>
</feature>
<evidence type="ECO:0000259" key="3">
    <source>
        <dbReference type="Pfam" id="PF02771"/>
    </source>
</evidence>
<dbReference type="PANTHER" id="PTHR48083:SF19">
    <property type="entry name" value="FLAVIN-DEPENDENT MONOOXYGENASE, OXYGENASE SUBUNIT HSAA"/>
    <property type="match status" value="1"/>
</dbReference>
<sequence>MNAPVTRPAARRIAGDAEAIETAIVLAAQFAPGAAQRDRDRILPWAEVEAFSASGLWAITVPRSFDGPALSNVTLARVIALIAAADGSLGQIPQNHFAVLEALRLHGTPDQQDFFFRRVLAGDRMGNATAEPGDKRPKDHATSLHRTAGRLRLQGRKLYSTGALFAHWVPVSATDEAGAHVTVFVPRGAPGLTIVDDWSSFGQRTTASGTVIIEDVAVEPLWVLRRAQAGAPVDTGNAVSQLVHTAIDLGIARAAIDDTLHFFRVLAHPARGSGVAMPTDDPLALREIGALTLQYHAAEALVERAGRLVDAAQASTAPTDAAAALIAVVEAKIVTTEIALAATNKLFELAGTQSTLLEHGLDRHWRNARTHTLHDGVRWKYHALGEFVLNGRLCDPWTLGHPYTPTLG</sequence>
<dbReference type="EMBL" id="JAUTWS010000029">
    <property type="protein sequence ID" value="MDO9711446.1"/>
    <property type="molecule type" value="Genomic_DNA"/>
</dbReference>
<dbReference type="GO" id="GO:0016491">
    <property type="term" value="F:oxidoreductase activity"/>
    <property type="evidence" value="ECO:0007669"/>
    <property type="project" value="UniProtKB-KW"/>
</dbReference>
<feature type="domain" description="Acyl-CoA dehydrogenase C-terminal" evidence="4">
    <location>
        <begin position="242"/>
        <end position="378"/>
    </location>
</feature>
<proteinExistence type="inferred from homology"/>
<dbReference type="Proteomes" id="UP001243009">
    <property type="component" value="Unassembled WGS sequence"/>
</dbReference>
<evidence type="ECO:0000313" key="5">
    <source>
        <dbReference type="EMBL" id="MDO9711446.1"/>
    </source>
</evidence>
<dbReference type="InterPro" id="IPR036250">
    <property type="entry name" value="AcylCo_DH-like_C"/>
</dbReference>
<dbReference type="Gene3D" id="1.10.540.10">
    <property type="entry name" value="Acyl-CoA dehydrogenase/oxidase, N-terminal domain"/>
    <property type="match status" value="1"/>
</dbReference>
<keyword evidence="6" id="KW-1185">Reference proteome</keyword>
<dbReference type="InterPro" id="IPR009100">
    <property type="entry name" value="AcylCoA_DH/oxidase_NM_dom_sf"/>
</dbReference>
<dbReference type="Pfam" id="PF08028">
    <property type="entry name" value="Acyl-CoA_dh_2"/>
    <property type="match status" value="1"/>
</dbReference>
<dbReference type="SUPFAM" id="SSF56645">
    <property type="entry name" value="Acyl-CoA dehydrogenase NM domain-like"/>
    <property type="match status" value="1"/>
</dbReference>